<dbReference type="SUPFAM" id="SSF52540">
    <property type="entry name" value="P-loop containing nucleoside triphosphate hydrolases"/>
    <property type="match status" value="1"/>
</dbReference>
<sequence>MILIGCGVEETALVLRIPMIPTNLPFQFKRFQFPVKLCFSITINNAQGQTLNVADLNLTVTHSHLYVAVSRVTCKKKLFVLAPEGETLNVVCPEIFNA</sequence>
<dbReference type="PANTHER" id="PTHR23274">
    <property type="entry name" value="DNA HELICASE-RELATED"/>
    <property type="match status" value="1"/>
</dbReference>
<dbReference type="AlphaFoldDB" id="A0A5E4MES9"/>
<keyword evidence="2" id="KW-1185">Reference proteome</keyword>
<reference evidence="1 2" key="1">
    <citation type="submission" date="2019-08" db="EMBL/GenBank/DDBJ databases">
        <authorList>
            <person name="Alioto T."/>
            <person name="Alioto T."/>
            <person name="Gomez Garrido J."/>
        </authorList>
    </citation>
    <scope>NUCLEOTIDE SEQUENCE [LARGE SCALE GENOMIC DNA]</scope>
</reference>
<dbReference type="PANTHER" id="PTHR23274:SF33">
    <property type="entry name" value="ANIMAL RPA1 DOMAIN PROTEIN"/>
    <property type="match status" value="1"/>
</dbReference>
<evidence type="ECO:0000313" key="1">
    <source>
        <dbReference type="EMBL" id="VVC27781.1"/>
    </source>
</evidence>
<dbReference type="GO" id="GO:0006260">
    <property type="term" value="P:DNA replication"/>
    <property type="evidence" value="ECO:0007669"/>
    <property type="project" value="TreeGrafter"/>
</dbReference>
<dbReference type="EMBL" id="CABPRJ010000476">
    <property type="protein sequence ID" value="VVC27781.1"/>
    <property type="molecule type" value="Genomic_DNA"/>
</dbReference>
<dbReference type="OrthoDB" id="6581011at2759"/>
<accession>A0A5E4MES9</accession>
<dbReference type="GO" id="GO:0016787">
    <property type="term" value="F:hydrolase activity"/>
    <property type="evidence" value="ECO:0007669"/>
    <property type="project" value="UniProtKB-KW"/>
</dbReference>
<keyword evidence="1" id="KW-0378">Hydrolase</keyword>
<proteinExistence type="predicted"/>
<evidence type="ECO:0000313" key="2">
    <source>
        <dbReference type="Proteomes" id="UP000325440"/>
    </source>
</evidence>
<name>A0A5E4MES9_9HEMI</name>
<dbReference type="Proteomes" id="UP000325440">
    <property type="component" value="Unassembled WGS sequence"/>
</dbReference>
<organism evidence="1 2">
    <name type="scientific">Cinara cedri</name>
    <dbReference type="NCBI Taxonomy" id="506608"/>
    <lineage>
        <taxon>Eukaryota</taxon>
        <taxon>Metazoa</taxon>
        <taxon>Ecdysozoa</taxon>
        <taxon>Arthropoda</taxon>
        <taxon>Hexapoda</taxon>
        <taxon>Insecta</taxon>
        <taxon>Pterygota</taxon>
        <taxon>Neoptera</taxon>
        <taxon>Paraneoptera</taxon>
        <taxon>Hemiptera</taxon>
        <taxon>Sternorrhyncha</taxon>
        <taxon>Aphidomorpha</taxon>
        <taxon>Aphidoidea</taxon>
        <taxon>Aphididae</taxon>
        <taxon>Lachninae</taxon>
        <taxon>Cinara</taxon>
    </lineage>
</organism>
<gene>
    <name evidence="1" type="ORF">CINCED_3A021036</name>
</gene>
<dbReference type="GO" id="GO:0005657">
    <property type="term" value="C:replication fork"/>
    <property type="evidence" value="ECO:0007669"/>
    <property type="project" value="TreeGrafter"/>
</dbReference>
<dbReference type="InterPro" id="IPR027417">
    <property type="entry name" value="P-loop_NTPase"/>
</dbReference>
<protein>
    <submittedName>
        <fullName evidence="1">P-loop containing nucleoside triphosphate hydrolase</fullName>
    </submittedName>
</protein>